<sequence length="409" mass="45913">MPHSEPLNTATSCIEVVPLPALERLNTLLGAEVKLAPGGDLDHLSSDDEKKLVDALHEHSVLVVRRAGIKHPSTMTALCRIFDKDALDMHSYGKTAVREKTNVLSRNNAGRLKGDPNVVVIGNGFYENYDGGEDLQLRHVTQAEFHAKPLTEAELADGQTRFYRWHLDAPLYERYPGKVTIISCQETPGYLPDQKIVFEDGSVKSVYPGGTAYVSGARAFSLLTPEEKEWAMNTRVQYAPRAYNWIGDCKATSDGLTIESEGKERDFDSMEPWTWDKAHCYPLVFRNPGKPSRPHLIALGCCVYSLITTDPRTGKETTISDFGEARKKIHSLMKRSMSDRYVYVHRYEPDDLVIWHNRAVWHSITGELGNSKRLMWQAANGSPYAPQAAQWDEVDIEGKTWAMDMCVGV</sequence>
<dbReference type="GO" id="GO:0051213">
    <property type="term" value="F:dioxygenase activity"/>
    <property type="evidence" value="ECO:0007669"/>
    <property type="project" value="UniProtKB-KW"/>
</dbReference>
<evidence type="ECO:0000256" key="6">
    <source>
        <dbReference type="ARBA" id="ARBA00023004"/>
    </source>
</evidence>
<evidence type="ECO:0000259" key="7">
    <source>
        <dbReference type="Pfam" id="PF02668"/>
    </source>
</evidence>
<keyword evidence="4 8" id="KW-0223">Dioxygenase</keyword>
<dbReference type="Gene3D" id="3.60.130.10">
    <property type="entry name" value="Clavaminate synthase-like"/>
    <property type="match status" value="1"/>
</dbReference>
<evidence type="ECO:0000256" key="4">
    <source>
        <dbReference type="ARBA" id="ARBA00022964"/>
    </source>
</evidence>
<dbReference type="eggNOG" id="ENOG502QS34">
    <property type="taxonomic scope" value="Eukaryota"/>
</dbReference>
<evidence type="ECO:0000313" key="8">
    <source>
        <dbReference type="EMBL" id="EFX05492.1"/>
    </source>
</evidence>
<dbReference type="PANTHER" id="PTHR43779">
    <property type="entry name" value="DIOXYGENASE RV0097-RELATED"/>
    <property type="match status" value="1"/>
</dbReference>
<evidence type="ECO:0000256" key="1">
    <source>
        <dbReference type="ARBA" id="ARBA00001954"/>
    </source>
</evidence>
<evidence type="ECO:0000313" key="9">
    <source>
        <dbReference type="Proteomes" id="UP000007796"/>
    </source>
</evidence>
<gene>
    <name evidence="8" type="ORF">CMQ_3561</name>
</gene>
<comment type="cofactor">
    <cofactor evidence="1">
        <name>Fe(2+)</name>
        <dbReference type="ChEBI" id="CHEBI:29033"/>
    </cofactor>
</comment>
<dbReference type="AlphaFoldDB" id="F0X9W5"/>
<name>F0X9W5_GROCL</name>
<organism evidence="9">
    <name type="scientific">Grosmannia clavigera (strain kw1407 / UAMH 11150)</name>
    <name type="common">Blue stain fungus</name>
    <name type="synonym">Graphiocladiella clavigera</name>
    <dbReference type="NCBI Taxonomy" id="655863"/>
    <lineage>
        <taxon>Eukaryota</taxon>
        <taxon>Fungi</taxon>
        <taxon>Dikarya</taxon>
        <taxon>Ascomycota</taxon>
        <taxon>Pezizomycotina</taxon>
        <taxon>Sordariomycetes</taxon>
        <taxon>Sordariomycetidae</taxon>
        <taxon>Ophiostomatales</taxon>
        <taxon>Ophiostomataceae</taxon>
        <taxon>Leptographium</taxon>
    </lineage>
</organism>
<dbReference type="PANTHER" id="PTHR43779:SF2">
    <property type="entry name" value="ALPHA-KETOGLUTARATE-DEPENDENT XANTHINE DIOXYGENASE XAN1"/>
    <property type="match status" value="1"/>
</dbReference>
<keyword evidence="3" id="KW-0479">Metal-binding</keyword>
<dbReference type="SUPFAM" id="SSF51197">
    <property type="entry name" value="Clavaminate synthase-like"/>
    <property type="match status" value="1"/>
</dbReference>
<dbReference type="EMBL" id="GL629735">
    <property type="protein sequence ID" value="EFX05492.1"/>
    <property type="molecule type" value="Genomic_DNA"/>
</dbReference>
<feature type="domain" description="TauD/TfdA-like" evidence="7">
    <location>
        <begin position="29"/>
        <end position="378"/>
    </location>
</feature>
<keyword evidence="5" id="KW-0560">Oxidoreductase</keyword>
<dbReference type="OrthoDB" id="93019at2759"/>
<dbReference type="InParanoid" id="F0X9W5"/>
<dbReference type="InterPro" id="IPR051178">
    <property type="entry name" value="TfdA_dioxygenase"/>
</dbReference>
<dbReference type="InterPro" id="IPR042098">
    <property type="entry name" value="TauD-like_sf"/>
</dbReference>
<evidence type="ECO:0000256" key="3">
    <source>
        <dbReference type="ARBA" id="ARBA00022723"/>
    </source>
</evidence>
<protein>
    <submittedName>
        <fullName evidence="8">Sulfonate dioxygenase</fullName>
    </submittedName>
</protein>
<dbReference type="HOGENOM" id="CLU_046574_1_0_1"/>
<accession>F0X9W5</accession>
<reference evidence="8 9" key="1">
    <citation type="journal article" date="2011" name="Proc. Natl. Acad. Sci. U.S.A.">
        <title>Genome and transcriptome analyses of the mountain pine beetle-fungal symbiont Grosmannia clavigera, a lodgepole pine pathogen.</title>
        <authorList>
            <person name="DiGuistini S."/>
            <person name="Wang Y."/>
            <person name="Liao N.Y."/>
            <person name="Taylor G."/>
            <person name="Tanguay P."/>
            <person name="Feau N."/>
            <person name="Henrissat B."/>
            <person name="Chan S.K."/>
            <person name="Hesse-Orce U."/>
            <person name="Alamouti S.M."/>
            <person name="Tsui C.K.M."/>
            <person name="Docking R.T."/>
            <person name="Levasseur A."/>
            <person name="Haridas S."/>
            <person name="Robertson G."/>
            <person name="Birol I."/>
            <person name="Holt R.A."/>
            <person name="Marra M.A."/>
            <person name="Hamelin R.C."/>
            <person name="Hirst M."/>
            <person name="Jones S.J.M."/>
            <person name="Bohlmann J."/>
            <person name="Breuil C."/>
        </authorList>
    </citation>
    <scope>NUCLEOTIDE SEQUENCE [LARGE SCALE GENOMIC DNA]</scope>
    <source>
        <strain evidence="9">kw1407 / UAMH 11150</strain>
    </source>
</reference>
<keyword evidence="9" id="KW-1185">Reference proteome</keyword>
<dbReference type="GO" id="GO:0046872">
    <property type="term" value="F:metal ion binding"/>
    <property type="evidence" value="ECO:0007669"/>
    <property type="project" value="UniProtKB-KW"/>
</dbReference>
<comment type="similarity">
    <text evidence="2">Belongs to the TfdA dioxygenase family.</text>
</comment>
<dbReference type="RefSeq" id="XP_014174974.1">
    <property type="nucleotide sequence ID" value="XM_014319499.1"/>
</dbReference>
<proteinExistence type="inferred from homology"/>
<dbReference type="STRING" id="655863.F0X9W5"/>
<dbReference type="InterPro" id="IPR003819">
    <property type="entry name" value="TauD/TfdA-like"/>
</dbReference>
<dbReference type="GeneID" id="25976675"/>
<evidence type="ECO:0000256" key="2">
    <source>
        <dbReference type="ARBA" id="ARBA00005896"/>
    </source>
</evidence>
<dbReference type="Pfam" id="PF02668">
    <property type="entry name" value="TauD"/>
    <property type="match status" value="1"/>
</dbReference>
<keyword evidence="6" id="KW-0408">Iron</keyword>
<evidence type="ECO:0000256" key="5">
    <source>
        <dbReference type="ARBA" id="ARBA00023002"/>
    </source>
</evidence>
<dbReference type="Proteomes" id="UP000007796">
    <property type="component" value="Unassembled WGS sequence"/>
</dbReference>